<accession>A0A2G4EX15</accession>
<feature type="transmembrane region" description="Helical" evidence="8">
    <location>
        <begin position="182"/>
        <end position="209"/>
    </location>
</feature>
<evidence type="ECO:0000256" key="3">
    <source>
        <dbReference type="ARBA" id="ARBA00022676"/>
    </source>
</evidence>
<feature type="transmembrane region" description="Helical" evidence="8">
    <location>
        <begin position="329"/>
        <end position="347"/>
    </location>
</feature>
<keyword evidence="5 8" id="KW-0812">Transmembrane</keyword>
<evidence type="ECO:0000256" key="4">
    <source>
        <dbReference type="ARBA" id="ARBA00022679"/>
    </source>
</evidence>
<evidence type="ECO:0000259" key="9">
    <source>
        <dbReference type="Pfam" id="PF13231"/>
    </source>
</evidence>
<feature type="transmembrane region" description="Helical" evidence="8">
    <location>
        <begin position="151"/>
        <end position="170"/>
    </location>
</feature>
<feature type="transmembrane region" description="Helical" evidence="8">
    <location>
        <begin position="378"/>
        <end position="405"/>
    </location>
</feature>
<gene>
    <name evidence="10" type="ORF">CP500_018085</name>
</gene>
<dbReference type="PANTHER" id="PTHR33908">
    <property type="entry name" value="MANNOSYLTRANSFERASE YKCB-RELATED"/>
    <property type="match status" value="1"/>
</dbReference>
<keyword evidence="4" id="KW-0808">Transferase</keyword>
<evidence type="ECO:0000256" key="6">
    <source>
        <dbReference type="ARBA" id="ARBA00022989"/>
    </source>
</evidence>
<keyword evidence="3" id="KW-0328">Glycosyltransferase</keyword>
<feature type="transmembrane region" description="Helical" evidence="8">
    <location>
        <begin position="126"/>
        <end position="145"/>
    </location>
</feature>
<feature type="transmembrane region" description="Helical" evidence="8">
    <location>
        <begin position="305"/>
        <end position="323"/>
    </location>
</feature>
<dbReference type="EMBL" id="NXIB02000127">
    <property type="protein sequence ID" value="PHX54073.1"/>
    <property type="molecule type" value="Genomic_DNA"/>
</dbReference>
<dbReference type="GO" id="GO:0010041">
    <property type="term" value="P:response to iron(III) ion"/>
    <property type="evidence" value="ECO:0007669"/>
    <property type="project" value="TreeGrafter"/>
</dbReference>
<proteinExistence type="predicted"/>
<evidence type="ECO:0000256" key="1">
    <source>
        <dbReference type="ARBA" id="ARBA00004651"/>
    </source>
</evidence>
<organism evidence="10 11">
    <name type="scientific">Tychonema bourrellyi FEM_GT703</name>
    <dbReference type="NCBI Taxonomy" id="2040638"/>
    <lineage>
        <taxon>Bacteria</taxon>
        <taxon>Bacillati</taxon>
        <taxon>Cyanobacteriota</taxon>
        <taxon>Cyanophyceae</taxon>
        <taxon>Oscillatoriophycideae</taxon>
        <taxon>Oscillatoriales</taxon>
        <taxon>Microcoleaceae</taxon>
        <taxon>Tychonema</taxon>
    </lineage>
</organism>
<evidence type="ECO:0000313" key="11">
    <source>
        <dbReference type="Proteomes" id="UP000226442"/>
    </source>
</evidence>
<comment type="caution">
    <text evidence="10">The sequence shown here is derived from an EMBL/GenBank/DDBJ whole genome shotgun (WGS) entry which is preliminary data.</text>
</comment>
<reference evidence="10" key="1">
    <citation type="submission" date="2017-10" db="EMBL/GenBank/DDBJ databases">
        <title>Draft genome sequence of the planktic cyanobacteria Tychonema bourrellyi isolated from alpine lentic freshwater.</title>
        <authorList>
            <person name="Tett A."/>
            <person name="Armanini F."/>
            <person name="Asnicar F."/>
            <person name="Boscaini A."/>
            <person name="Pasolli E."/>
            <person name="Zolfo M."/>
            <person name="Donati C."/>
            <person name="Salmaso N."/>
            <person name="Segata N."/>
        </authorList>
    </citation>
    <scope>NUCLEOTIDE SEQUENCE</scope>
    <source>
        <strain evidence="10">FEM_GT703</strain>
    </source>
</reference>
<feature type="transmembrane region" description="Helical" evidence="8">
    <location>
        <begin position="436"/>
        <end position="459"/>
    </location>
</feature>
<dbReference type="OrthoDB" id="9810951at2"/>
<dbReference type="GO" id="GO:0005886">
    <property type="term" value="C:plasma membrane"/>
    <property type="evidence" value="ECO:0007669"/>
    <property type="project" value="UniProtKB-SubCell"/>
</dbReference>
<comment type="subcellular location">
    <subcellularLocation>
        <location evidence="1">Cell membrane</location>
        <topology evidence="1">Multi-pass membrane protein</topology>
    </subcellularLocation>
</comment>
<evidence type="ECO:0000256" key="2">
    <source>
        <dbReference type="ARBA" id="ARBA00022475"/>
    </source>
</evidence>
<protein>
    <submittedName>
        <fullName evidence="10">Phospholipid carrier-dependent glycosyltransferase</fullName>
    </submittedName>
</protein>
<evidence type="ECO:0000313" key="10">
    <source>
        <dbReference type="EMBL" id="PHX54073.1"/>
    </source>
</evidence>
<dbReference type="InterPro" id="IPR050297">
    <property type="entry name" value="LipidA_mod_glycosyltrf_83"/>
</dbReference>
<evidence type="ECO:0000256" key="8">
    <source>
        <dbReference type="SAM" id="Phobius"/>
    </source>
</evidence>
<dbReference type="Pfam" id="PF13231">
    <property type="entry name" value="PMT_2"/>
    <property type="match status" value="1"/>
</dbReference>
<keyword evidence="2" id="KW-1003">Cell membrane</keyword>
<dbReference type="PANTHER" id="PTHR33908:SF3">
    <property type="entry name" value="UNDECAPRENYL PHOSPHATE-ALPHA-4-AMINO-4-DEOXY-L-ARABINOSE ARABINOSYL TRANSFERASE"/>
    <property type="match status" value="1"/>
</dbReference>
<feature type="transmembrane region" description="Helical" evidence="8">
    <location>
        <begin position="411"/>
        <end position="429"/>
    </location>
</feature>
<feature type="transmembrane region" description="Helical" evidence="8">
    <location>
        <begin position="24"/>
        <end position="46"/>
    </location>
</feature>
<evidence type="ECO:0000256" key="5">
    <source>
        <dbReference type="ARBA" id="ARBA00022692"/>
    </source>
</evidence>
<sequence length="553" mass="62739">MSEIFPPSTEKYTSRLNDHSTDKLWMLAWMLAAVLIFGLNLGGVALRDWDEGIAAQVSREIWGGKLNWLYPTIGGMPYFNKPPLVHWLIGLCFAAGGVSEWTARLIPAMLTATSVPLLYAIGRELFPRRSIAIFSTLVYLTLLPVVRHGRLAMLDGAVLCFLLLSMWCLVRSRRDLRYALGAGISFGLICLTKGVMLGMLLGAIGFLFLIWDTPRLLTSRYLWGGLAIGTLPVVGWYFAQWVHYGQDFINTNLVSQSFRRIGETVSNHKGPPWYYLLKILESAWPWQLFWLQGLRLTWENRNFPGQKLVLVWSGVYLLAISVMNTKLPWYILPIYPVVALAVGSYLAEVWEQMWLREEPETEEVEKYFDAVSLLPHPAILGVLAVVAIVGCIYFSGLVPIGKYIVPREGDLQLMLMFVALTMTISAVLLHRKDRQFLLVLIWGTYVTLLVFVASDNWVWELAEDYPVKPVAEIVRTGTPAGQQVFTSHRFPRPSLNFYSNHQVIVADGPTLQQKWQTLSQPYFLLDKSVFKHLALKNAKVVKTVDDWVLVTRN</sequence>
<dbReference type="RefSeq" id="WP_096831761.1">
    <property type="nucleotide sequence ID" value="NZ_NXIB02000127.1"/>
</dbReference>
<feature type="domain" description="Glycosyltransferase RgtA/B/C/D-like" evidence="9">
    <location>
        <begin position="80"/>
        <end position="234"/>
    </location>
</feature>
<dbReference type="InterPro" id="IPR038731">
    <property type="entry name" value="RgtA/B/C-like"/>
</dbReference>
<name>A0A2G4EX15_9CYAN</name>
<keyword evidence="6 8" id="KW-1133">Transmembrane helix</keyword>
<evidence type="ECO:0000256" key="7">
    <source>
        <dbReference type="ARBA" id="ARBA00023136"/>
    </source>
</evidence>
<dbReference type="GO" id="GO:0009103">
    <property type="term" value="P:lipopolysaccharide biosynthetic process"/>
    <property type="evidence" value="ECO:0007669"/>
    <property type="project" value="UniProtKB-ARBA"/>
</dbReference>
<dbReference type="GO" id="GO:0016763">
    <property type="term" value="F:pentosyltransferase activity"/>
    <property type="evidence" value="ECO:0007669"/>
    <property type="project" value="TreeGrafter"/>
</dbReference>
<keyword evidence="7 8" id="KW-0472">Membrane</keyword>
<keyword evidence="11" id="KW-1185">Reference proteome</keyword>
<feature type="transmembrane region" description="Helical" evidence="8">
    <location>
        <begin position="221"/>
        <end position="239"/>
    </location>
</feature>
<dbReference type="AlphaFoldDB" id="A0A2G4EX15"/>
<dbReference type="Proteomes" id="UP000226442">
    <property type="component" value="Unassembled WGS sequence"/>
</dbReference>